<sequence>MLNSNVPAVPPEIPPSAITPLNVLLALVRVNAFEPSFTLPKPTSLDKVLIDAPEVVPDISNVALSVTPLEARILPAPVIAKVPAVMVVDPV</sequence>
<accession>A0A6J6Z3A6</accession>
<organism evidence="1">
    <name type="scientific">freshwater metagenome</name>
    <dbReference type="NCBI Taxonomy" id="449393"/>
    <lineage>
        <taxon>unclassified sequences</taxon>
        <taxon>metagenomes</taxon>
        <taxon>ecological metagenomes</taxon>
    </lineage>
</organism>
<protein>
    <submittedName>
        <fullName evidence="1">Unannotated protein</fullName>
    </submittedName>
</protein>
<gene>
    <name evidence="1" type="ORF">UFOPK3037_01702</name>
</gene>
<evidence type="ECO:0000313" key="1">
    <source>
        <dbReference type="EMBL" id="CAB4816330.1"/>
    </source>
</evidence>
<reference evidence="1" key="1">
    <citation type="submission" date="2020-05" db="EMBL/GenBank/DDBJ databases">
        <authorList>
            <person name="Chiriac C."/>
            <person name="Salcher M."/>
            <person name="Ghai R."/>
            <person name="Kavagutti S V."/>
        </authorList>
    </citation>
    <scope>NUCLEOTIDE SEQUENCE</scope>
</reference>
<name>A0A6J6Z3A6_9ZZZZ</name>
<dbReference type="AlphaFoldDB" id="A0A6J6Z3A6"/>
<proteinExistence type="predicted"/>
<dbReference type="EMBL" id="CAFAAO010000040">
    <property type="protein sequence ID" value="CAB4816330.1"/>
    <property type="molecule type" value="Genomic_DNA"/>
</dbReference>